<evidence type="ECO:0000256" key="7">
    <source>
        <dbReference type="ARBA" id="ARBA00022801"/>
    </source>
</evidence>
<feature type="compositionally biased region" description="Basic residues" evidence="14">
    <location>
        <begin position="12"/>
        <end position="23"/>
    </location>
</feature>
<feature type="region of interest" description="Disordered" evidence="14">
    <location>
        <begin position="636"/>
        <end position="768"/>
    </location>
</feature>
<dbReference type="GO" id="GO:0008360">
    <property type="term" value="P:regulation of cell shape"/>
    <property type="evidence" value="ECO:0007669"/>
    <property type="project" value="UniProtKB-KW"/>
</dbReference>
<comment type="catalytic activity">
    <reaction evidence="13">
        <text>[GlcNAc-(1-&gt;4)-Mur2Ac(oyl-L-Ala-gamma-D-Glu-L-Lys-D-Ala-D-Ala)](n)-di-trans,octa-cis-undecaprenyl diphosphate + beta-D-GlcNAc-(1-&gt;4)-Mur2Ac(oyl-L-Ala-gamma-D-Glu-L-Lys-D-Ala-D-Ala)-di-trans,octa-cis-undecaprenyl diphosphate = [GlcNAc-(1-&gt;4)-Mur2Ac(oyl-L-Ala-gamma-D-Glu-L-Lys-D-Ala-D-Ala)](n+1)-di-trans,octa-cis-undecaprenyl diphosphate + di-trans,octa-cis-undecaprenyl diphosphate + H(+)</text>
        <dbReference type="Rhea" id="RHEA:23708"/>
        <dbReference type="Rhea" id="RHEA-COMP:9602"/>
        <dbReference type="Rhea" id="RHEA-COMP:9603"/>
        <dbReference type="ChEBI" id="CHEBI:15378"/>
        <dbReference type="ChEBI" id="CHEBI:58405"/>
        <dbReference type="ChEBI" id="CHEBI:60033"/>
        <dbReference type="ChEBI" id="CHEBI:78435"/>
        <dbReference type="EC" id="2.4.99.28"/>
    </reaction>
</comment>
<dbReference type="InterPro" id="IPR050396">
    <property type="entry name" value="Glycosyltr_51/Transpeptidase"/>
</dbReference>
<dbReference type="RefSeq" id="WP_253354861.1">
    <property type="nucleotide sequence ID" value="NZ_JACHVT010000009.1"/>
</dbReference>
<evidence type="ECO:0000313" key="18">
    <source>
        <dbReference type="EMBL" id="MBB2988307.1"/>
    </source>
</evidence>
<evidence type="ECO:0000256" key="12">
    <source>
        <dbReference type="ARBA" id="ARBA00034000"/>
    </source>
</evidence>
<dbReference type="InterPro" id="IPR012338">
    <property type="entry name" value="Beta-lactam/transpept-like"/>
</dbReference>
<evidence type="ECO:0000256" key="15">
    <source>
        <dbReference type="SAM" id="Phobius"/>
    </source>
</evidence>
<organism evidence="18 19">
    <name type="scientific">Terracoccus luteus</name>
    <dbReference type="NCBI Taxonomy" id="53356"/>
    <lineage>
        <taxon>Bacteria</taxon>
        <taxon>Bacillati</taxon>
        <taxon>Actinomycetota</taxon>
        <taxon>Actinomycetes</taxon>
        <taxon>Micrococcales</taxon>
        <taxon>Intrasporangiaceae</taxon>
        <taxon>Terracoccus</taxon>
    </lineage>
</organism>
<keyword evidence="3 18" id="KW-0121">Carboxypeptidase</keyword>
<feature type="compositionally biased region" description="Low complexity" evidence="14">
    <location>
        <begin position="730"/>
        <end position="741"/>
    </location>
</feature>
<feature type="domain" description="Penicillin-binding protein transpeptidase" evidence="16">
    <location>
        <begin position="345"/>
        <end position="587"/>
    </location>
</feature>
<name>A0A839PXP8_9MICO</name>
<evidence type="ECO:0000256" key="1">
    <source>
        <dbReference type="ARBA" id="ARBA00007090"/>
    </source>
</evidence>
<keyword evidence="5" id="KW-0328">Glycosyltransferase</keyword>
<comment type="catalytic activity">
    <reaction evidence="12">
        <text>Preferential cleavage: (Ac)2-L-Lys-D-Ala-|-D-Ala. Also transpeptidation of peptidyl-alanyl moieties that are N-acyl substituents of D-alanine.</text>
        <dbReference type="EC" id="3.4.16.4"/>
    </reaction>
</comment>
<dbReference type="GO" id="GO:0009002">
    <property type="term" value="F:serine-type D-Ala-D-Ala carboxypeptidase activity"/>
    <property type="evidence" value="ECO:0007669"/>
    <property type="project" value="UniProtKB-EC"/>
</dbReference>
<dbReference type="Pfam" id="PF00905">
    <property type="entry name" value="Transpeptidase"/>
    <property type="match status" value="1"/>
</dbReference>
<dbReference type="GO" id="GO:0006508">
    <property type="term" value="P:proteolysis"/>
    <property type="evidence" value="ECO:0007669"/>
    <property type="project" value="UniProtKB-KW"/>
</dbReference>
<keyword evidence="4" id="KW-0645">Protease</keyword>
<evidence type="ECO:0000256" key="11">
    <source>
        <dbReference type="ARBA" id="ARBA00023316"/>
    </source>
</evidence>
<dbReference type="InterPro" id="IPR001460">
    <property type="entry name" value="PCN-bd_Tpept"/>
</dbReference>
<dbReference type="GO" id="GO:0009252">
    <property type="term" value="P:peptidoglycan biosynthetic process"/>
    <property type="evidence" value="ECO:0007669"/>
    <property type="project" value="UniProtKB-KW"/>
</dbReference>
<reference evidence="18 19" key="1">
    <citation type="submission" date="2020-08" db="EMBL/GenBank/DDBJ databases">
        <title>Genomic Encyclopedia of Type Strains, Phase IV (KMG-V): Genome sequencing to study the core and pangenomes of soil and plant-associated prokaryotes.</title>
        <authorList>
            <person name="Whitman W."/>
        </authorList>
    </citation>
    <scope>NUCLEOTIDE SEQUENCE [LARGE SCALE GENOMIC DNA]</scope>
    <source>
        <strain evidence="18 19">B3ACCR2</strain>
    </source>
</reference>
<dbReference type="InterPro" id="IPR036950">
    <property type="entry name" value="PBP_transglycosylase"/>
</dbReference>
<gene>
    <name evidence="18" type="ORF">FHW14_003501</name>
</gene>
<evidence type="ECO:0000256" key="5">
    <source>
        <dbReference type="ARBA" id="ARBA00022676"/>
    </source>
</evidence>
<dbReference type="Gene3D" id="3.40.710.10">
    <property type="entry name" value="DD-peptidase/beta-lactamase superfamily"/>
    <property type="match status" value="1"/>
</dbReference>
<dbReference type="EMBL" id="JACHVT010000009">
    <property type="protein sequence ID" value="MBB2988307.1"/>
    <property type="molecule type" value="Genomic_DNA"/>
</dbReference>
<feature type="region of interest" description="Disordered" evidence="14">
    <location>
        <begin position="1"/>
        <end position="23"/>
    </location>
</feature>
<feature type="compositionally biased region" description="Polar residues" evidence="14">
    <location>
        <begin position="1"/>
        <end position="11"/>
    </location>
</feature>
<keyword evidence="6" id="KW-0808">Transferase</keyword>
<dbReference type="AlphaFoldDB" id="A0A839PXP8"/>
<comment type="similarity">
    <text evidence="1">In the C-terminal section; belongs to the transpeptidase family.</text>
</comment>
<keyword evidence="9" id="KW-0573">Peptidoglycan synthesis</keyword>
<accession>A0A839PXP8</accession>
<keyword evidence="15" id="KW-0472">Membrane</keyword>
<evidence type="ECO:0000256" key="2">
    <source>
        <dbReference type="ARBA" id="ARBA00007739"/>
    </source>
</evidence>
<evidence type="ECO:0000256" key="8">
    <source>
        <dbReference type="ARBA" id="ARBA00022960"/>
    </source>
</evidence>
<dbReference type="FunFam" id="1.10.3810.10:FF:000001">
    <property type="entry name" value="Penicillin-binding protein 1A"/>
    <property type="match status" value="1"/>
</dbReference>
<feature type="compositionally biased region" description="Low complexity" evidence="14">
    <location>
        <begin position="652"/>
        <end position="666"/>
    </location>
</feature>
<feature type="transmembrane region" description="Helical" evidence="15">
    <location>
        <begin position="35"/>
        <end position="55"/>
    </location>
</feature>
<proteinExistence type="inferred from homology"/>
<evidence type="ECO:0000259" key="16">
    <source>
        <dbReference type="Pfam" id="PF00905"/>
    </source>
</evidence>
<evidence type="ECO:0000256" key="6">
    <source>
        <dbReference type="ARBA" id="ARBA00022679"/>
    </source>
</evidence>
<dbReference type="Pfam" id="PF00912">
    <property type="entry name" value="Transgly"/>
    <property type="match status" value="1"/>
</dbReference>
<dbReference type="PANTHER" id="PTHR32282:SF34">
    <property type="entry name" value="PENICILLIN-BINDING PROTEIN 1A"/>
    <property type="match status" value="1"/>
</dbReference>
<dbReference type="SUPFAM" id="SSF56601">
    <property type="entry name" value="beta-lactamase/transpeptidase-like"/>
    <property type="match status" value="1"/>
</dbReference>
<keyword evidence="7" id="KW-0378">Hydrolase</keyword>
<evidence type="ECO:0000256" key="13">
    <source>
        <dbReference type="ARBA" id="ARBA00049902"/>
    </source>
</evidence>
<evidence type="ECO:0000256" key="9">
    <source>
        <dbReference type="ARBA" id="ARBA00022984"/>
    </source>
</evidence>
<evidence type="ECO:0000313" key="19">
    <source>
        <dbReference type="Proteomes" id="UP000590811"/>
    </source>
</evidence>
<feature type="domain" description="Glycosyl transferase family 51" evidence="17">
    <location>
        <begin position="83"/>
        <end position="258"/>
    </location>
</feature>
<sequence>MEQLSQSTRATKTSRRAQRPKRTGWRRALVGTLKWGSLTALVLVVLGAIGVFVAYQRTTIPAPNELADKQVSIVYYADGKTELDRIAPDNANRESVPLSKVPKAVQEAHLAAEDRSFYENNGISVGGILRAVKTSITGEAQVGGSTITQQYVKNYFLSQDRTISRKAREILIAVKIDSQYSKDQILEDYLNTIYYGRGAYGIQSAAKAYFNKDVSQLTVPEGAVLASVINAPSLFDPALGEAQKENLQRRYAYVLDGMVTEGWLSAADRAKDANLPKIAAAKANGFGSGTTGYITAVVTNELTRTGLTDAEIERGGLRITTTIQKTSQDAAVEAMKDNLPEKVTGGLVAMKPGDGAVVAMYGGADYRKSQLNTATQAILQGASNFKPFAVLAAVRDGVSTKTRFDGDQPQEIDGTRIVNFGGISYGMVDMRRMIGRSINTAFVNLNNDIGPAKTRQAAIDAGIPGNTKGLDDSLTNVLGSASPHVVDMATAYSTIASQGLRTKAYVIKKVTSTTDDFQYDAKPEPVRAFDADVTADVTNAMTYTVRTGGTATKLQRLDRPIAGKTGTSSASKSIWFSGFVPQLAVSIGMYKPDANGNALTLTDSEDTNLTGGTIPADVFYDFMQVALENLPVEQFPDRVGVGDNDLRPVYTPPATQRPTFTQQQPTNGPSTPGAEPSPSSPEQTTSTPEPSTTAPEPTTTQPPAPTSTRPPQPTSTRPPEPTSTRPPQPTSTRPQPTTTRTNGGRPTKPANPGAPTSDRVTAAPATTG</sequence>
<evidence type="ECO:0000259" key="17">
    <source>
        <dbReference type="Pfam" id="PF00912"/>
    </source>
</evidence>
<keyword evidence="10" id="KW-0511">Multifunctional enzyme</keyword>
<comment type="similarity">
    <text evidence="2">In the N-terminal section; belongs to the glycosyltransferase 51 family.</text>
</comment>
<evidence type="ECO:0000256" key="4">
    <source>
        <dbReference type="ARBA" id="ARBA00022670"/>
    </source>
</evidence>
<dbReference type="Proteomes" id="UP000590811">
    <property type="component" value="Unassembled WGS sequence"/>
</dbReference>
<keyword evidence="15" id="KW-1133">Transmembrane helix</keyword>
<feature type="compositionally biased region" description="Pro residues" evidence="14">
    <location>
        <begin position="700"/>
        <end position="729"/>
    </location>
</feature>
<dbReference type="GO" id="GO:0030288">
    <property type="term" value="C:outer membrane-bounded periplasmic space"/>
    <property type="evidence" value="ECO:0007669"/>
    <property type="project" value="TreeGrafter"/>
</dbReference>
<dbReference type="InterPro" id="IPR023346">
    <property type="entry name" value="Lysozyme-like_dom_sf"/>
</dbReference>
<evidence type="ECO:0000256" key="10">
    <source>
        <dbReference type="ARBA" id="ARBA00023268"/>
    </source>
</evidence>
<evidence type="ECO:0000256" key="3">
    <source>
        <dbReference type="ARBA" id="ARBA00022645"/>
    </source>
</evidence>
<evidence type="ECO:0000256" key="14">
    <source>
        <dbReference type="SAM" id="MobiDB-lite"/>
    </source>
</evidence>
<comment type="caution">
    <text evidence="18">The sequence shown here is derived from an EMBL/GenBank/DDBJ whole genome shotgun (WGS) entry which is preliminary data.</text>
</comment>
<dbReference type="SUPFAM" id="SSF53955">
    <property type="entry name" value="Lysozyme-like"/>
    <property type="match status" value="1"/>
</dbReference>
<keyword evidence="11" id="KW-0961">Cell wall biogenesis/degradation</keyword>
<dbReference type="PANTHER" id="PTHR32282">
    <property type="entry name" value="BINDING PROTEIN TRANSPEPTIDASE, PUTATIVE-RELATED"/>
    <property type="match status" value="1"/>
</dbReference>
<dbReference type="InterPro" id="IPR001264">
    <property type="entry name" value="Glyco_trans_51"/>
</dbReference>
<dbReference type="GO" id="GO:0008658">
    <property type="term" value="F:penicillin binding"/>
    <property type="evidence" value="ECO:0007669"/>
    <property type="project" value="InterPro"/>
</dbReference>
<keyword evidence="15" id="KW-0812">Transmembrane</keyword>
<protein>
    <submittedName>
        <fullName evidence="18">Membrane peptidoglycan carboxypeptidase</fullName>
    </submittedName>
</protein>
<dbReference type="GO" id="GO:0071555">
    <property type="term" value="P:cell wall organization"/>
    <property type="evidence" value="ECO:0007669"/>
    <property type="project" value="UniProtKB-KW"/>
</dbReference>
<dbReference type="GO" id="GO:0008955">
    <property type="term" value="F:peptidoglycan glycosyltransferase activity"/>
    <property type="evidence" value="ECO:0007669"/>
    <property type="project" value="UniProtKB-EC"/>
</dbReference>
<feature type="compositionally biased region" description="Low complexity" evidence="14">
    <location>
        <begin position="676"/>
        <end position="699"/>
    </location>
</feature>
<keyword evidence="8" id="KW-0133">Cell shape</keyword>
<dbReference type="Gene3D" id="1.10.3810.10">
    <property type="entry name" value="Biosynthetic peptidoglycan transglycosylase-like"/>
    <property type="match status" value="1"/>
</dbReference>